<keyword evidence="10 12" id="KW-0472">Membrane</keyword>
<dbReference type="CDD" id="cd22888">
    <property type="entry name" value="CcO_VIIa_fungal"/>
    <property type="match status" value="1"/>
</dbReference>
<evidence type="ECO:0000256" key="7">
    <source>
        <dbReference type="ARBA" id="ARBA00022989"/>
    </source>
</evidence>
<keyword evidence="7 13" id="KW-1133">Transmembrane helix</keyword>
<evidence type="ECO:0000256" key="11">
    <source>
        <dbReference type="ARBA" id="ARBA00031091"/>
    </source>
</evidence>
<accession>A0A517KWY6</accession>
<evidence type="ECO:0000256" key="9">
    <source>
        <dbReference type="ARBA" id="ARBA00023128"/>
    </source>
</evidence>
<evidence type="ECO:0000256" key="6">
    <source>
        <dbReference type="ARBA" id="ARBA00022792"/>
    </source>
</evidence>
<dbReference type="AlphaFoldDB" id="A0A517KWY6"/>
<evidence type="ECO:0000256" key="10">
    <source>
        <dbReference type="ARBA" id="ARBA00023136"/>
    </source>
</evidence>
<organism evidence="14 15">
    <name type="scientific">Venturia effusa</name>
    <dbReference type="NCBI Taxonomy" id="50376"/>
    <lineage>
        <taxon>Eukaryota</taxon>
        <taxon>Fungi</taxon>
        <taxon>Dikarya</taxon>
        <taxon>Ascomycota</taxon>
        <taxon>Pezizomycotina</taxon>
        <taxon>Dothideomycetes</taxon>
        <taxon>Pleosporomycetidae</taxon>
        <taxon>Venturiales</taxon>
        <taxon>Venturiaceae</taxon>
        <taxon>Venturia</taxon>
    </lineage>
</organism>
<proteinExistence type="inferred from homology"/>
<dbReference type="InterPro" id="IPR014368">
    <property type="entry name" value="Cyt_c_oxidase_su7a_fun"/>
</dbReference>
<dbReference type="GO" id="GO:0006123">
    <property type="term" value="P:mitochondrial electron transport, cytochrome c to oxygen"/>
    <property type="evidence" value="ECO:0007669"/>
    <property type="project" value="InterPro"/>
</dbReference>
<evidence type="ECO:0000256" key="4">
    <source>
        <dbReference type="ARBA" id="ARBA00016081"/>
    </source>
</evidence>
<keyword evidence="6 12" id="KW-0999">Mitochondrion inner membrane</keyword>
<reference evidence="14 15" key="1">
    <citation type="submission" date="2019-07" db="EMBL/GenBank/DDBJ databases">
        <title>Finished genome of Venturia effusa.</title>
        <authorList>
            <person name="Young C.A."/>
            <person name="Cox M.P."/>
            <person name="Ganley A.R.D."/>
            <person name="David W.J."/>
        </authorList>
    </citation>
    <scope>NUCLEOTIDE SEQUENCE [LARGE SCALE GENOMIC DNA]</scope>
    <source>
        <strain evidence="15">albino</strain>
    </source>
</reference>
<keyword evidence="8 12" id="KW-0560">Oxidoreductase</keyword>
<evidence type="ECO:0000256" key="8">
    <source>
        <dbReference type="ARBA" id="ARBA00023002"/>
    </source>
</evidence>
<comment type="pathway">
    <text evidence="2 12">Energy metabolism; oxidative phosphorylation.</text>
</comment>
<evidence type="ECO:0000256" key="2">
    <source>
        <dbReference type="ARBA" id="ARBA00004673"/>
    </source>
</evidence>
<comment type="subcellular location">
    <subcellularLocation>
        <location evidence="1">Mitochondrion inner membrane</location>
        <topology evidence="1">Single-pass membrane protein</topology>
    </subcellularLocation>
</comment>
<evidence type="ECO:0000256" key="13">
    <source>
        <dbReference type="SAM" id="Phobius"/>
    </source>
</evidence>
<dbReference type="PIRSF" id="PIRSF000283">
    <property type="entry name" value="COX9"/>
    <property type="match status" value="1"/>
</dbReference>
<evidence type="ECO:0000256" key="5">
    <source>
        <dbReference type="ARBA" id="ARBA00022692"/>
    </source>
</evidence>
<keyword evidence="15" id="KW-1185">Reference proteome</keyword>
<keyword evidence="9 12" id="KW-0496">Mitochondrion</keyword>
<sequence length="62" mass="6925">MAIKPITGMLRRGLVLDLSVAFGLGLAGGYGWWYGYHIPAVRRRDAFYQKLEDKRAQALGTV</sequence>
<comment type="function">
    <text evidence="12">Component of the cytochrome c oxidase, the last enzyme in the mitochondrial electron transport chain which drives oxidative phosphorylation.</text>
</comment>
<evidence type="ECO:0000313" key="14">
    <source>
        <dbReference type="EMBL" id="QDS67894.1"/>
    </source>
</evidence>
<dbReference type="PANTHER" id="PTHR28264">
    <property type="entry name" value="CYTOCHROME C OXIDASE SUBUNIT 7A"/>
    <property type="match status" value="1"/>
</dbReference>
<dbReference type="Proteomes" id="UP000316270">
    <property type="component" value="Chromosome 1"/>
</dbReference>
<dbReference type="GO" id="GO:0004129">
    <property type="term" value="F:cytochrome-c oxidase activity"/>
    <property type="evidence" value="ECO:0007669"/>
    <property type="project" value="TreeGrafter"/>
</dbReference>
<gene>
    <name evidence="14" type="ORF">FKW77_008208</name>
</gene>
<dbReference type="STRING" id="50376.A0A517KWY6"/>
<evidence type="ECO:0000256" key="3">
    <source>
        <dbReference type="ARBA" id="ARBA00008862"/>
    </source>
</evidence>
<keyword evidence="5 13" id="KW-0812">Transmembrane</keyword>
<dbReference type="PANTHER" id="PTHR28264:SF1">
    <property type="entry name" value="CYTOCHROME C OXIDASE SUBUNIT 6C"/>
    <property type="match status" value="1"/>
</dbReference>
<evidence type="ECO:0000256" key="12">
    <source>
        <dbReference type="PIRNR" id="PIRNR000283"/>
    </source>
</evidence>
<dbReference type="GO" id="GO:0016491">
    <property type="term" value="F:oxidoreductase activity"/>
    <property type="evidence" value="ECO:0007669"/>
    <property type="project" value="UniProtKB-KW"/>
</dbReference>
<dbReference type="UniPathway" id="UPA00705"/>
<evidence type="ECO:0000256" key="1">
    <source>
        <dbReference type="ARBA" id="ARBA00004434"/>
    </source>
</evidence>
<dbReference type="EMBL" id="CP042185">
    <property type="protein sequence ID" value="QDS67894.1"/>
    <property type="molecule type" value="Genomic_DNA"/>
</dbReference>
<protein>
    <recommendedName>
        <fullName evidence="4 12">Cytochrome c oxidase subunit 9, mitochondrial</fullName>
    </recommendedName>
    <alternativeName>
        <fullName evidence="11 12">Cytochrome c oxidase polypeptide VIIA</fullName>
    </alternativeName>
</protein>
<evidence type="ECO:0000313" key="15">
    <source>
        <dbReference type="Proteomes" id="UP000316270"/>
    </source>
</evidence>
<name>A0A517KWY6_9PEZI</name>
<dbReference type="GO" id="GO:0005743">
    <property type="term" value="C:mitochondrial inner membrane"/>
    <property type="evidence" value="ECO:0007669"/>
    <property type="project" value="UniProtKB-SubCell"/>
</dbReference>
<comment type="similarity">
    <text evidence="3 12">Belongs to the fungal cytochrome c oxidase subunit 7a family.</text>
</comment>
<feature type="transmembrane region" description="Helical" evidence="13">
    <location>
        <begin position="12"/>
        <end position="33"/>
    </location>
</feature>